<evidence type="ECO:0000313" key="1">
    <source>
        <dbReference type="EMBL" id="CUA81846.1"/>
    </source>
</evidence>
<evidence type="ECO:0008006" key="3">
    <source>
        <dbReference type="Google" id="ProtNLM"/>
    </source>
</evidence>
<dbReference type="EMBL" id="CYHA01000001">
    <property type="protein sequence ID" value="CUA81846.1"/>
    <property type="molecule type" value="Genomic_DNA"/>
</dbReference>
<organism evidence="1 2">
    <name type="scientific">Gulbenkiania indica</name>
    <dbReference type="NCBI Taxonomy" id="375574"/>
    <lineage>
        <taxon>Bacteria</taxon>
        <taxon>Pseudomonadati</taxon>
        <taxon>Pseudomonadota</taxon>
        <taxon>Betaproteobacteria</taxon>
        <taxon>Neisseriales</taxon>
        <taxon>Chromobacteriaceae</taxon>
        <taxon>Gulbenkiania</taxon>
    </lineage>
</organism>
<dbReference type="RefSeq" id="WP_055433292.1">
    <property type="nucleotide sequence ID" value="NZ_CYHA01000001.1"/>
</dbReference>
<dbReference type="STRING" id="375574.GCA_001418035_00491"/>
<reference evidence="2" key="1">
    <citation type="submission" date="2015-08" db="EMBL/GenBank/DDBJ databases">
        <authorList>
            <person name="Varghese N."/>
        </authorList>
    </citation>
    <scope>NUCLEOTIDE SEQUENCE [LARGE SCALE GENOMIC DNA]</scope>
    <source>
        <strain evidence="2">DSM 17901</strain>
    </source>
</reference>
<dbReference type="Pfam" id="PF11227">
    <property type="entry name" value="DUF3025"/>
    <property type="match status" value="1"/>
</dbReference>
<dbReference type="Proteomes" id="UP000243535">
    <property type="component" value="Unassembled WGS sequence"/>
</dbReference>
<name>A0A0K6GTJ5_9NEIS</name>
<protein>
    <recommendedName>
        <fullName evidence="3">DUF3025 domain-containing protein</fullName>
    </recommendedName>
</protein>
<dbReference type="AlphaFoldDB" id="A0A0K6GTJ5"/>
<gene>
    <name evidence="1" type="ORF">Ga0061063_0693</name>
</gene>
<dbReference type="InterPro" id="IPR021390">
    <property type="entry name" value="DUF3025"/>
</dbReference>
<proteinExistence type="predicted"/>
<evidence type="ECO:0000313" key="2">
    <source>
        <dbReference type="Proteomes" id="UP000243535"/>
    </source>
</evidence>
<sequence length="283" mass="31481">MLPDWHTAYLDHPLYALLRPFVSQALPPTWPDQAAYDRLTTVARAAGVALPDGLRFVCDLTPEAYYETHVGKTGEVPTRYRNWHDWFNALAWLAWPRAKAALNRRHVRAIARGEVRRGPLRDAATLLDECGVLVPVGERALAEALTGMQWKTLFIAHRSAWGTDIDVMPIGHALWETGLAPHIGWCAKALPVAVPSGFFGQPLLARLAWLDDWLARSLEDDTFLPRPRTLCPLPLLGIPGYWPANEEATFYENADYFRSTRRANASSETSSVSVIGESSPSSA</sequence>
<accession>A0A0K6GTJ5</accession>
<keyword evidence="2" id="KW-1185">Reference proteome</keyword>